<evidence type="ECO:0000313" key="7">
    <source>
        <dbReference type="EMBL" id="MEM0572479.1"/>
    </source>
</evidence>
<dbReference type="Pfam" id="PF14905">
    <property type="entry name" value="OMP_b-brl_3"/>
    <property type="match status" value="1"/>
</dbReference>
<dbReference type="Gene3D" id="2.60.40.1120">
    <property type="entry name" value="Carboxypeptidase-like, regulatory domain"/>
    <property type="match status" value="1"/>
</dbReference>
<dbReference type="EMBL" id="JBANCF010000002">
    <property type="protein sequence ID" value="MEM0572479.1"/>
    <property type="molecule type" value="Genomic_DNA"/>
</dbReference>
<evidence type="ECO:0000259" key="5">
    <source>
        <dbReference type="Pfam" id="PF14905"/>
    </source>
</evidence>
<dbReference type="SUPFAM" id="SSF49464">
    <property type="entry name" value="Carboxypeptidase regulatory domain-like"/>
    <property type="match status" value="1"/>
</dbReference>
<feature type="domain" description="Outer membrane protein beta-barrel" evidence="5">
    <location>
        <begin position="547"/>
        <end position="904"/>
    </location>
</feature>
<dbReference type="InterPro" id="IPR037066">
    <property type="entry name" value="Plug_dom_sf"/>
</dbReference>
<dbReference type="Pfam" id="PF13715">
    <property type="entry name" value="CarbopepD_reg_2"/>
    <property type="match status" value="1"/>
</dbReference>
<dbReference type="RefSeq" id="WP_342686901.1">
    <property type="nucleotide sequence ID" value="NZ_JAZBJM010000002.1"/>
</dbReference>
<dbReference type="Pfam" id="PF07715">
    <property type="entry name" value="Plug"/>
    <property type="match status" value="1"/>
</dbReference>
<feature type="domain" description="TonB-dependent receptor plug" evidence="4">
    <location>
        <begin position="130"/>
        <end position="228"/>
    </location>
</feature>
<name>A0AB35YNR7_9FLAO</name>
<dbReference type="InterPro" id="IPR012910">
    <property type="entry name" value="Plug_dom"/>
</dbReference>
<dbReference type="SUPFAM" id="SSF56935">
    <property type="entry name" value="Porins"/>
    <property type="match status" value="1"/>
</dbReference>
<evidence type="ECO:0000259" key="4">
    <source>
        <dbReference type="Pfam" id="PF07715"/>
    </source>
</evidence>
<evidence type="ECO:0000313" key="9">
    <source>
        <dbReference type="Proteomes" id="UP001390963"/>
    </source>
</evidence>
<evidence type="ECO:0000313" key="8">
    <source>
        <dbReference type="Proteomes" id="UP001388259"/>
    </source>
</evidence>
<dbReference type="PANTHER" id="PTHR40980">
    <property type="entry name" value="PLUG DOMAIN-CONTAINING PROTEIN"/>
    <property type="match status" value="1"/>
</dbReference>
<evidence type="ECO:0000256" key="1">
    <source>
        <dbReference type="ARBA" id="ARBA00004442"/>
    </source>
</evidence>
<evidence type="ECO:0000313" key="6">
    <source>
        <dbReference type="EMBL" id="MEM0517714.1"/>
    </source>
</evidence>
<evidence type="ECO:0000256" key="2">
    <source>
        <dbReference type="ARBA" id="ARBA00023136"/>
    </source>
</evidence>
<reference evidence="6 9" key="1">
    <citation type="submission" date="2024-01" db="EMBL/GenBank/DDBJ databases">
        <title>Aequorivita flavus sp. nov., isolated from deep-sea sediment.</title>
        <authorList>
            <person name="Chen X."/>
        </authorList>
    </citation>
    <scope>NUCLEOTIDE SEQUENCE</scope>
    <source>
        <strain evidence="6">MCCC 1A16923</strain>
        <strain evidence="7 9">MCCC 1A16935</strain>
    </source>
</reference>
<gene>
    <name evidence="7" type="ORF">VZD24_03030</name>
    <name evidence="6" type="ORF">VZD85_05075</name>
</gene>
<keyword evidence="2" id="KW-0472">Membrane</keyword>
<dbReference type="InterPro" id="IPR008969">
    <property type="entry name" value="CarboxyPept-like_regulatory"/>
</dbReference>
<dbReference type="Gene3D" id="2.170.130.10">
    <property type="entry name" value="TonB-dependent receptor, plug domain"/>
    <property type="match status" value="1"/>
</dbReference>
<dbReference type="PANTHER" id="PTHR40980:SF5">
    <property type="entry name" value="TONB-DEPENDENT RECEPTOR"/>
    <property type="match status" value="1"/>
</dbReference>
<dbReference type="InterPro" id="IPR036942">
    <property type="entry name" value="Beta-barrel_TonB_sf"/>
</dbReference>
<proteinExistence type="predicted"/>
<keyword evidence="3" id="KW-0998">Cell outer membrane</keyword>
<protein>
    <submittedName>
        <fullName evidence="6">Outer membrane beta-barrel protein</fullName>
    </submittedName>
</protein>
<dbReference type="Gene3D" id="2.40.170.20">
    <property type="entry name" value="TonB-dependent receptor, beta-barrel domain"/>
    <property type="match status" value="1"/>
</dbReference>
<sequence>MKTILKLTFYFVTAITFAQQNGTIAGKLTDTQYNNEPLPFANVFIKGTTIGVTSDFDGLYKIGNLKPGFYNLVFSYVGYETVEIPHVEVTANNVTNIDVPMKASAAALDEVVIKTQVRRESEVALLLEQKKATTIKESIGAEQLSKLGVSNAAGATTKISGVSKTDGSGDIFVRGLGDRYLSTTLNGLPIPSDNIERKNINLNLFPTRLIESIDISKTTSPKLSADQASGNIDINTKQLSKRSLLSASASTSINTNVTSNGVFNNFKVSPNYRDVSFGFYNKNIATSRAIVAQSWNPQTVAFPVNKSFSLSVGKRLGDKLSVLLTAGQSESFEYSEGAFAQYRSNFLDDMIPDAINWKKEVATSGLFHLRFRANDNNNLKFNSLLINKIEDEVFEGGRAGEAVIYEETDPEEGLSQFIRDQNLKKTLLSVTQLSGEHNFGEKNEVQWAAGYNYLSADEPNRIRNEVNFNDQIVQLGRTGGFQQRKSVQKIEDIEYNARLNGVFKIIDQEKDQFYINAGATHRNKSRDFGSQFFGVEETITNAVNPSSIDDISEIFTSQNFNNGLLKRNSLSPDFYRGELNSTAGYANFTGVRGNFTLQAGLRFQTDNIFVNWDVNNYAGRIGDVSKDYNRIFPSFNIKYNLSEKHSIRFANSYTTTLPEFKEIAPFEYVSPVGQVTRGNPNIEASLNRNFDLKWEFFPSRDQLLSLTGFYKLIEDPINKVQDRGSAGVFSYFNAGDEATVYGFEVESRINLISGDEQPNLKLNVNASRMWHKQDLKEVYDNAGNFVRTFRYKGLTETGLQGASDWIVNGALNFNTNTNNPFEATLSANYASDRIYALGAPEFQSSGDVNYNDAIVENGVVTLDLILKKKLTKNLKIGVSGKNILNPQIKRTQLIKPSTTNIETKETVLSYTRGTRLGLNINYTF</sequence>
<keyword evidence="9" id="KW-1185">Reference proteome</keyword>
<accession>A0AB35YNR7</accession>
<dbReference type="Proteomes" id="UP001390963">
    <property type="component" value="Unassembled WGS sequence"/>
</dbReference>
<organism evidence="6 8">
    <name type="scientific">Aequorivita flava</name>
    <dbReference type="NCBI Taxonomy" id="3114371"/>
    <lineage>
        <taxon>Bacteria</taxon>
        <taxon>Pseudomonadati</taxon>
        <taxon>Bacteroidota</taxon>
        <taxon>Flavobacteriia</taxon>
        <taxon>Flavobacteriales</taxon>
        <taxon>Flavobacteriaceae</taxon>
        <taxon>Aequorivita</taxon>
    </lineage>
</organism>
<evidence type="ECO:0000256" key="3">
    <source>
        <dbReference type="ARBA" id="ARBA00023237"/>
    </source>
</evidence>
<dbReference type="EMBL" id="JAZBJM010000002">
    <property type="protein sequence ID" value="MEM0517714.1"/>
    <property type="molecule type" value="Genomic_DNA"/>
</dbReference>
<dbReference type="Proteomes" id="UP001388259">
    <property type="component" value="Unassembled WGS sequence"/>
</dbReference>
<dbReference type="AlphaFoldDB" id="A0AB35YNR7"/>
<comment type="subcellular location">
    <subcellularLocation>
        <location evidence="1">Cell outer membrane</location>
    </subcellularLocation>
</comment>
<dbReference type="GO" id="GO:0009279">
    <property type="term" value="C:cell outer membrane"/>
    <property type="evidence" value="ECO:0007669"/>
    <property type="project" value="UniProtKB-SubCell"/>
</dbReference>
<comment type="caution">
    <text evidence="6">The sequence shown here is derived from an EMBL/GenBank/DDBJ whole genome shotgun (WGS) entry which is preliminary data.</text>
</comment>
<dbReference type="InterPro" id="IPR041700">
    <property type="entry name" value="OMP_b-brl_3"/>
</dbReference>